<dbReference type="GO" id="GO:0004575">
    <property type="term" value="F:sucrose alpha-glucosidase activity"/>
    <property type="evidence" value="ECO:0007669"/>
    <property type="project" value="TreeGrafter"/>
</dbReference>
<name>A0AAI8YRD6_9PEZI</name>
<comment type="similarity">
    <text evidence="1">Belongs to the glycosyl hydrolase 13 family.</text>
</comment>
<keyword evidence="2" id="KW-0378">Hydrolase</keyword>
<evidence type="ECO:0000256" key="3">
    <source>
        <dbReference type="ARBA" id="ARBA00023295"/>
    </source>
</evidence>
<dbReference type="PANTHER" id="PTHR10357:SF179">
    <property type="entry name" value="NEUTRAL AND BASIC AMINO ACID TRANSPORT PROTEIN RBAT"/>
    <property type="match status" value="1"/>
</dbReference>
<dbReference type="InterPro" id="IPR006047">
    <property type="entry name" value="GH13_cat_dom"/>
</dbReference>
<organism evidence="6 7">
    <name type="scientific">Lecanosticta acicola</name>
    <dbReference type="NCBI Taxonomy" id="111012"/>
    <lineage>
        <taxon>Eukaryota</taxon>
        <taxon>Fungi</taxon>
        <taxon>Dikarya</taxon>
        <taxon>Ascomycota</taxon>
        <taxon>Pezizomycotina</taxon>
        <taxon>Dothideomycetes</taxon>
        <taxon>Dothideomycetidae</taxon>
        <taxon>Mycosphaerellales</taxon>
        <taxon>Mycosphaerellaceae</taxon>
        <taxon>Lecanosticta</taxon>
    </lineage>
</organism>
<dbReference type="EMBL" id="CAVMBE010000001">
    <property type="protein sequence ID" value="CAK3760779.1"/>
    <property type="molecule type" value="Genomic_DNA"/>
</dbReference>
<evidence type="ECO:0000256" key="4">
    <source>
        <dbReference type="ARBA" id="ARBA00026248"/>
    </source>
</evidence>
<dbReference type="FunFam" id="3.90.400.10:FF:000004">
    <property type="entry name" value="Oligo-1,6-glucosidase"/>
    <property type="match status" value="1"/>
</dbReference>
<dbReference type="PANTHER" id="PTHR10357">
    <property type="entry name" value="ALPHA-AMYLASE FAMILY MEMBER"/>
    <property type="match status" value="1"/>
</dbReference>
<evidence type="ECO:0000313" key="7">
    <source>
        <dbReference type="Proteomes" id="UP001296104"/>
    </source>
</evidence>
<evidence type="ECO:0000313" key="6">
    <source>
        <dbReference type="EMBL" id="CAK3760779.1"/>
    </source>
</evidence>
<dbReference type="GO" id="GO:0005987">
    <property type="term" value="P:sucrose catabolic process"/>
    <property type="evidence" value="ECO:0007669"/>
    <property type="project" value="TreeGrafter"/>
</dbReference>
<gene>
    <name evidence="6" type="ORF">LECACI_7A000297</name>
</gene>
<dbReference type="Gene3D" id="3.90.400.10">
    <property type="entry name" value="Oligo-1,6-glucosidase, Domain 2"/>
    <property type="match status" value="1"/>
</dbReference>
<keyword evidence="3" id="KW-0326">Glycosidase</keyword>
<dbReference type="FunFam" id="3.20.20.80:FF:000064">
    <property type="entry name" value="Oligo-1,6-glucosidase"/>
    <property type="match status" value="1"/>
</dbReference>
<dbReference type="CDD" id="cd11333">
    <property type="entry name" value="AmyAc_SI_OligoGlu_DGase"/>
    <property type="match status" value="1"/>
</dbReference>
<evidence type="ECO:0000256" key="1">
    <source>
        <dbReference type="ARBA" id="ARBA00008061"/>
    </source>
</evidence>
<keyword evidence="7" id="KW-1185">Reference proteome</keyword>
<dbReference type="FunFam" id="3.20.20.80:FF:000087">
    <property type="entry name" value="Oligo-1,6-glucosidase IMA1"/>
    <property type="match status" value="1"/>
</dbReference>
<feature type="domain" description="Glycosyl hydrolase family 13 catalytic" evidence="5">
    <location>
        <begin position="16"/>
        <end position="438"/>
    </location>
</feature>
<dbReference type="GO" id="GO:0033934">
    <property type="term" value="F:glucan 1,4-alpha-maltotriohydrolase activity"/>
    <property type="evidence" value="ECO:0007669"/>
    <property type="project" value="TreeGrafter"/>
</dbReference>
<dbReference type="SUPFAM" id="SSF51011">
    <property type="entry name" value="Glycosyl hydrolase domain"/>
    <property type="match status" value="1"/>
</dbReference>
<dbReference type="Pfam" id="PF00128">
    <property type="entry name" value="Alpha-amylase"/>
    <property type="match status" value="1"/>
</dbReference>
<reference evidence="6" key="1">
    <citation type="submission" date="2023-11" db="EMBL/GenBank/DDBJ databases">
        <authorList>
            <person name="Alioto T."/>
            <person name="Alioto T."/>
            <person name="Gomez Garrido J."/>
        </authorList>
    </citation>
    <scope>NUCLEOTIDE SEQUENCE</scope>
</reference>
<dbReference type="GO" id="GO:0004556">
    <property type="term" value="F:alpha-amylase activity"/>
    <property type="evidence" value="ECO:0007669"/>
    <property type="project" value="TreeGrafter"/>
</dbReference>
<evidence type="ECO:0000259" key="5">
    <source>
        <dbReference type="SMART" id="SM00642"/>
    </source>
</evidence>
<sequence length="578" mass="66216">MTITQHPWWKNAIVYQIYPASFQDSNGDGIGDLQGIIQRLEYIKSVGADVVWICPMYQSPQIDMGYDISDYQAVHAPYGSMEDMDKLISRVHQLGMRIILDLVVNHTSDQHSWFKQSRSSRSSPKRDWYIWKPAKYDACGNRKPPNNWRSSFGGSAWQWNEHTQEYYLHLYCPEQPDLNWNNDAARRAIYESAMISWLEKGVDGFRVDTVNMYSKDPRFPDAPITDPNSEWQEAGLVYCNGPRMNEYLSEMNAILSRYDAMTVGECPFTPDRNTVLGYVGASKKRLNMVFQFDVVDVGMGKVFKYQATPFAYSLRELKESVARTQGLLSGTDAWTTSFVENHDQARSISRYGNDTAQWRERSGKMLALLFASLSGTLFIYQGQEIGIINMPPDWPIEEYKDVESSNYYKMVAQRSNDNETELMNARASLQHLARDHARTPMQWSSCPNGGFTEDSVKPWMRVNTSTSDINVEQQNSTKHSVLAFWREMLATRKTASDMLIHGQFELADEDNDKVFSFFKHGKTRSALVMCNFSSGPVEVPRLVPDLRREVLIDNVAGTIDQEVLAPWEGRIYALDKCT</sequence>
<comment type="caution">
    <text evidence="6">The sequence shown here is derived from an EMBL/GenBank/DDBJ whole genome shotgun (WGS) entry which is preliminary data.</text>
</comment>
<evidence type="ECO:0000256" key="2">
    <source>
        <dbReference type="ARBA" id="ARBA00022801"/>
    </source>
</evidence>
<dbReference type="InterPro" id="IPR017853">
    <property type="entry name" value="GH"/>
</dbReference>
<dbReference type="InterPro" id="IPR013780">
    <property type="entry name" value="Glyco_hydro_b"/>
</dbReference>
<proteinExistence type="inferred from homology"/>
<keyword evidence="4" id="KW-0462">Maltose metabolism</keyword>
<dbReference type="AlphaFoldDB" id="A0AAI8YRD6"/>
<dbReference type="Gene3D" id="3.20.20.80">
    <property type="entry name" value="Glycosidases"/>
    <property type="match status" value="1"/>
</dbReference>
<accession>A0AAI8YRD6</accession>
<dbReference type="Gene3D" id="2.60.40.1180">
    <property type="entry name" value="Golgi alpha-mannosidase II"/>
    <property type="match status" value="1"/>
</dbReference>
<protein>
    <submittedName>
        <fullName evidence="6">Alpha-glucosidase</fullName>
    </submittedName>
</protein>
<dbReference type="InterPro" id="IPR045857">
    <property type="entry name" value="O16G_dom_2"/>
</dbReference>
<dbReference type="Proteomes" id="UP001296104">
    <property type="component" value="Unassembled WGS sequence"/>
</dbReference>
<dbReference type="GO" id="GO:0000025">
    <property type="term" value="P:maltose catabolic process"/>
    <property type="evidence" value="ECO:0007669"/>
    <property type="project" value="TreeGrafter"/>
</dbReference>
<dbReference type="SMART" id="SM00642">
    <property type="entry name" value="Aamy"/>
    <property type="match status" value="1"/>
</dbReference>
<dbReference type="SUPFAM" id="SSF51445">
    <property type="entry name" value="(Trans)glycosidases"/>
    <property type="match status" value="1"/>
</dbReference>
<dbReference type="GO" id="GO:0004574">
    <property type="term" value="F:oligo-1,6-glucosidase activity"/>
    <property type="evidence" value="ECO:0007669"/>
    <property type="project" value="TreeGrafter"/>
</dbReference>